<keyword evidence="2" id="KW-0963">Cytoplasm</keyword>
<dbReference type="EMBL" id="CP001340">
    <property type="protein sequence ID" value="ACL94957.1"/>
    <property type="molecule type" value="Genomic_DNA"/>
</dbReference>
<evidence type="ECO:0000313" key="11">
    <source>
        <dbReference type="Proteomes" id="UP000001364"/>
    </source>
</evidence>
<evidence type="ECO:0000256" key="7">
    <source>
        <dbReference type="ARBA" id="ARBA00070833"/>
    </source>
</evidence>
<dbReference type="Proteomes" id="UP000001364">
    <property type="component" value="Chromosome"/>
</dbReference>
<dbReference type="AlphaFoldDB" id="A0A0H3C879"/>
<dbReference type="GO" id="GO:0016784">
    <property type="term" value="F:3-mercaptopyruvate sulfurtransferase activity"/>
    <property type="evidence" value="ECO:0007669"/>
    <property type="project" value="UniProtKB-EC"/>
</dbReference>
<dbReference type="GO" id="GO:0004792">
    <property type="term" value="F:thiosulfate-cyanide sulfurtransferase activity"/>
    <property type="evidence" value="ECO:0007669"/>
    <property type="project" value="InterPro"/>
</dbReference>
<dbReference type="SMART" id="SM00450">
    <property type="entry name" value="RHOD"/>
    <property type="match status" value="2"/>
</dbReference>
<dbReference type="PATRIC" id="fig|565050.3.peg.1470"/>
<evidence type="ECO:0000256" key="2">
    <source>
        <dbReference type="ARBA" id="ARBA00022490"/>
    </source>
</evidence>
<dbReference type="CDD" id="cd01449">
    <property type="entry name" value="TST_Repeat_2"/>
    <property type="match status" value="1"/>
</dbReference>
<protein>
    <recommendedName>
        <fullName evidence="7">3-mercaptopyruvate sulfurtransferase</fullName>
        <ecNumber evidence="6">2.8.1.2</ecNumber>
    </recommendedName>
    <alternativeName>
        <fullName evidence="8">Rhodanese-like protein</fullName>
    </alternativeName>
</protein>
<dbReference type="InterPro" id="IPR045078">
    <property type="entry name" value="TST/MPST-like"/>
</dbReference>
<evidence type="ECO:0000256" key="6">
    <source>
        <dbReference type="ARBA" id="ARBA00066832"/>
    </source>
</evidence>
<keyword evidence="3 10" id="KW-0808">Transferase</keyword>
<dbReference type="RefSeq" id="WP_010919301.1">
    <property type="nucleotide sequence ID" value="NC_011916.1"/>
</dbReference>
<evidence type="ECO:0000256" key="5">
    <source>
        <dbReference type="ARBA" id="ARBA00051793"/>
    </source>
</evidence>
<dbReference type="GO" id="GO:0005737">
    <property type="term" value="C:cytoplasm"/>
    <property type="evidence" value="ECO:0007669"/>
    <property type="project" value="UniProtKB-SubCell"/>
</dbReference>
<dbReference type="FunFam" id="3.40.250.10:FF:000015">
    <property type="entry name" value="Sulfurtransferase"/>
    <property type="match status" value="1"/>
</dbReference>
<dbReference type="PhylomeDB" id="A0A0H3C879"/>
<organism evidence="10 11">
    <name type="scientific">Caulobacter vibrioides (strain NA1000 / CB15N)</name>
    <name type="common">Caulobacter crescentus</name>
    <dbReference type="NCBI Taxonomy" id="565050"/>
    <lineage>
        <taxon>Bacteria</taxon>
        <taxon>Pseudomonadati</taxon>
        <taxon>Pseudomonadota</taxon>
        <taxon>Alphaproteobacteria</taxon>
        <taxon>Caulobacterales</taxon>
        <taxon>Caulobacteraceae</taxon>
        <taxon>Caulobacter</taxon>
    </lineage>
</organism>
<reference evidence="10 11" key="1">
    <citation type="journal article" date="2010" name="J. Bacteriol.">
        <title>The genetic basis of laboratory adaptation in Caulobacter crescentus.</title>
        <authorList>
            <person name="Marks M.E."/>
            <person name="Castro-Rojas C.M."/>
            <person name="Teiling C."/>
            <person name="Du L."/>
            <person name="Kapatral V."/>
            <person name="Walunas T.L."/>
            <person name="Crosson S."/>
        </authorList>
    </citation>
    <scope>NUCLEOTIDE SEQUENCE [LARGE SCALE GENOMIC DNA]</scope>
    <source>
        <strain evidence="11">NA1000 / CB15N</strain>
    </source>
</reference>
<name>A0A0H3C879_CAUVN</name>
<dbReference type="OrthoDB" id="9781034at2"/>
<dbReference type="KEGG" id="ccs:CCNA_01492"/>
<dbReference type="GeneID" id="7333166"/>
<evidence type="ECO:0000256" key="1">
    <source>
        <dbReference type="ARBA" id="ARBA00004496"/>
    </source>
</evidence>
<dbReference type="PROSITE" id="PS50206">
    <property type="entry name" value="RHODANESE_3"/>
    <property type="match status" value="2"/>
</dbReference>
<dbReference type="SMR" id="A0A0H3C879"/>
<dbReference type="InterPro" id="IPR001307">
    <property type="entry name" value="Thiosulphate_STrfase_CS"/>
</dbReference>
<comment type="subcellular location">
    <subcellularLocation>
        <location evidence="1">Cytoplasm</location>
    </subcellularLocation>
</comment>
<dbReference type="Pfam" id="PF00581">
    <property type="entry name" value="Rhodanese"/>
    <property type="match status" value="2"/>
</dbReference>
<evidence type="ECO:0000313" key="10">
    <source>
        <dbReference type="EMBL" id="ACL94957.1"/>
    </source>
</evidence>
<comment type="catalytic activity">
    <reaction evidence="5">
        <text>2-oxo-3-sulfanylpropanoate + [thioredoxin]-dithiol = [thioredoxin]-disulfide + hydrogen sulfide + pyruvate + H(+)</text>
        <dbReference type="Rhea" id="RHEA:21740"/>
        <dbReference type="Rhea" id="RHEA-COMP:10698"/>
        <dbReference type="Rhea" id="RHEA-COMP:10700"/>
        <dbReference type="ChEBI" id="CHEBI:15361"/>
        <dbReference type="ChEBI" id="CHEBI:15378"/>
        <dbReference type="ChEBI" id="CHEBI:29919"/>
        <dbReference type="ChEBI" id="CHEBI:29950"/>
        <dbReference type="ChEBI" id="CHEBI:50058"/>
        <dbReference type="ChEBI" id="CHEBI:57678"/>
        <dbReference type="EC" id="2.8.1.2"/>
    </reaction>
    <physiologicalReaction direction="left-to-right" evidence="5">
        <dbReference type="Rhea" id="RHEA:21741"/>
    </physiologicalReaction>
</comment>
<dbReference type="PROSITE" id="PS00380">
    <property type="entry name" value="RHODANESE_1"/>
    <property type="match status" value="1"/>
</dbReference>
<dbReference type="FunFam" id="3.40.250.10:FF:000001">
    <property type="entry name" value="Sulfurtransferase"/>
    <property type="match status" value="1"/>
</dbReference>
<feature type="domain" description="Rhodanese" evidence="9">
    <location>
        <begin position="166"/>
        <end position="280"/>
    </location>
</feature>
<keyword evidence="11" id="KW-1185">Reference proteome</keyword>
<evidence type="ECO:0000259" key="9">
    <source>
        <dbReference type="PROSITE" id="PS50206"/>
    </source>
</evidence>
<dbReference type="RefSeq" id="YP_002516865.1">
    <property type="nucleotide sequence ID" value="NC_011916.1"/>
</dbReference>
<dbReference type="InterPro" id="IPR036873">
    <property type="entry name" value="Rhodanese-like_dom_sf"/>
</dbReference>
<accession>A0A0H3C879</accession>
<dbReference type="EC" id="2.8.1.2" evidence="6"/>
<dbReference type="NCBIfam" id="NF008557">
    <property type="entry name" value="PRK11493.1"/>
    <property type="match status" value="1"/>
</dbReference>
<dbReference type="PANTHER" id="PTHR11364:SF27">
    <property type="entry name" value="SULFURTRANSFERASE"/>
    <property type="match status" value="1"/>
</dbReference>
<proteinExistence type="predicted"/>
<dbReference type="CDD" id="cd01448">
    <property type="entry name" value="TST_Repeat_1"/>
    <property type="match status" value="1"/>
</dbReference>
<dbReference type="HOGENOM" id="CLU_031618_3_0_5"/>
<dbReference type="SUPFAM" id="SSF52821">
    <property type="entry name" value="Rhodanese/Cell cycle control phosphatase"/>
    <property type="match status" value="2"/>
</dbReference>
<dbReference type="PANTHER" id="PTHR11364">
    <property type="entry name" value="THIOSULFATE SULFERTANSFERASE"/>
    <property type="match status" value="1"/>
</dbReference>
<sequence length="285" mass="30726">MSTPSDPLVTTAWLAQHLEAPDVRVVDASWHMPAAQRDPHKEFLAAHIPGAVFFDIDEIADESTDLPHMIPSPTKFASRVRKLGLGDGSRIVVYDSTGILPAARVWWHFRAMGHEDVVVLDGGLPKWISEGRPIEDGPAFPQERHFTPRYQADVYRSLDQMRDIVATGREQIVDARAAGRFEGVDPEPRAGLRGGHMPGARNIPLSALIAPDGTMLSAEKLKSVFEAAGVDINKPVVSTCGSGITASVVALALARMGKPRSAVYDGSWTEWGGLADTPVVTGPAQ</sequence>
<gene>
    <name evidence="10" type="ordered locus">CCNA_01492</name>
</gene>
<keyword evidence="4" id="KW-0677">Repeat</keyword>
<dbReference type="Gene3D" id="3.40.250.10">
    <property type="entry name" value="Rhodanese-like domain"/>
    <property type="match status" value="2"/>
</dbReference>
<evidence type="ECO:0000256" key="3">
    <source>
        <dbReference type="ARBA" id="ARBA00022679"/>
    </source>
</evidence>
<evidence type="ECO:0000256" key="4">
    <source>
        <dbReference type="ARBA" id="ARBA00022737"/>
    </source>
</evidence>
<evidence type="ECO:0000256" key="8">
    <source>
        <dbReference type="ARBA" id="ARBA00078354"/>
    </source>
</evidence>
<dbReference type="InterPro" id="IPR001763">
    <property type="entry name" value="Rhodanese-like_dom"/>
</dbReference>
<feature type="domain" description="Rhodanese" evidence="9">
    <location>
        <begin position="19"/>
        <end position="136"/>
    </location>
</feature>